<dbReference type="RefSeq" id="WP_118271611.1">
    <property type="nucleotide sequence ID" value="NZ_QSJI01000002.1"/>
</dbReference>
<gene>
    <name evidence="10" type="ORF">DW787_03170</name>
</gene>
<keyword evidence="4 10" id="KW-0762">Sugar transport</keyword>
<dbReference type="AlphaFoldDB" id="A0A414FY62"/>
<dbReference type="InterPro" id="IPR004700">
    <property type="entry name" value="PTS_IIC_man"/>
</dbReference>
<comment type="subcellular location">
    <subcellularLocation>
        <location evidence="1">Cell membrane</location>
        <topology evidence="1">Multi-pass membrane protein</topology>
    </subcellularLocation>
</comment>
<feature type="transmembrane region" description="Helical" evidence="9">
    <location>
        <begin position="47"/>
        <end position="67"/>
    </location>
</feature>
<keyword evidence="3" id="KW-1003">Cell membrane</keyword>
<dbReference type="PANTHER" id="PTHR32502">
    <property type="entry name" value="N-ACETYLGALACTOSAMINE PERMEASE II COMPONENT-RELATED"/>
    <property type="match status" value="1"/>
</dbReference>
<evidence type="ECO:0000256" key="2">
    <source>
        <dbReference type="ARBA" id="ARBA00022448"/>
    </source>
</evidence>
<evidence type="ECO:0000256" key="5">
    <source>
        <dbReference type="ARBA" id="ARBA00022683"/>
    </source>
</evidence>
<feature type="transmembrane region" description="Helical" evidence="9">
    <location>
        <begin position="138"/>
        <end position="158"/>
    </location>
</feature>
<dbReference type="Pfam" id="PF03609">
    <property type="entry name" value="EII-Sor"/>
    <property type="match status" value="1"/>
</dbReference>
<feature type="transmembrane region" description="Helical" evidence="9">
    <location>
        <begin position="178"/>
        <end position="198"/>
    </location>
</feature>
<keyword evidence="6 9" id="KW-0812">Transmembrane</keyword>
<keyword evidence="7 9" id="KW-1133">Transmembrane helix</keyword>
<dbReference type="EMBL" id="QSJI01000002">
    <property type="protein sequence ID" value="RHD56559.1"/>
    <property type="molecule type" value="Genomic_DNA"/>
</dbReference>
<reference evidence="10 11" key="1">
    <citation type="submission" date="2018-08" db="EMBL/GenBank/DDBJ databases">
        <title>A genome reference for cultivated species of the human gut microbiota.</title>
        <authorList>
            <person name="Zou Y."/>
            <person name="Xue W."/>
            <person name="Luo G."/>
        </authorList>
    </citation>
    <scope>NUCLEOTIDE SEQUENCE [LARGE SCALE GENOMIC DNA]</scope>
    <source>
        <strain evidence="10 11">AM30-5LB</strain>
    </source>
</reference>
<evidence type="ECO:0000256" key="6">
    <source>
        <dbReference type="ARBA" id="ARBA00022692"/>
    </source>
</evidence>
<evidence type="ECO:0000256" key="8">
    <source>
        <dbReference type="ARBA" id="ARBA00023136"/>
    </source>
</evidence>
<evidence type="ECO:0000313" key="10">
    <source>
        <dbReference type="EMBL" id="RHD56559.1"/>
    </source>
</evidence>
<dbReference type="Proteomes" id="UP000286050">
    <property type="component" value="Unassembled WGS sequence"/>
</dbReference>
<comment type="caution">
    <text evidence="10">The sequence shown here is derived from an EMBL/GenBank/DDBJ whole genome shotgun (WGS) entry which is preliminary data.</text>
</comment>
<protein>
    <submittedName>
        <fullName evidence="10">PTS sugar transporter subunit IIC</fullName>
    </submittedName>
</protein>
<evidence type="ECO:0000256" key="3">
    <source>
        <dbReference type="ARBA" id="ARBA00022475"/>
    </source>
</evidence>
<keyword evidence="8 9" id="KW-0472">Membrane</keyword>
<organism evidence="10 11">
    <name type="scientific">Collinsella intestinalis</name>
    <dbReference type="NCBI Taxonomy" id="147207"/>
    <lineage>
        <taxon>Bacteria</taxon>
        <taxon>Bacillati</taxon>
        <taxon>Actinomycetota</taxon>
        <taxon>Coriobacteriia</taxon>
        <taxon>Coriobacteriales</taxon>
        <taxon>Coriobacteriaceae</taxon>
        <taxon>Collinsella</taxon>
    </lineage>
</organism>
<evidence type="ECO:0000256" key="7">
    <source>
        <dbReference type="ARBA" id="ARBA00022989"/>
    </source>
</evidence>
<evidence type="ECO:0000256" key="9">
    <source>
        <dbReference type="SAM" id="Phobius"/>
    </source>
</evidence>
<evidence type="ECO:0000256" key="4">
    <source>
        <dbReference type="ARBA" id="ARBA00022597"/>
    </source>
</evidence>
<evidence type="ECO:0000313" key="11">
    <source>
        <dbReference type="Proteomes" id="UP000286050"/>
    </source>
</evidence>
<feature type="transmembrane region" description="Helical" evidence="9">
    <location>
        <begin position="91"/>
        <end position="118"/>
    </location>
</feature>
<sequence>MLLQAILIGLVSAWGSLDYACGTLYTMRPIVLSPLVGLILGDLQTGLAIGVSLELLFMGAISVGAYVPPDTNVGSVLATAFAISLGQSTDAAVALAMPIATLSLGLGNILNSVMPFFLQYADKAAAKGDAKGVMLIQWWMGIPNTLLKFTLSFAGFYLGAEQVQNLLTIIPQFVFDGMGVAAGILPAMGFAMLLRMVLTKRLMPFFALGFTLSAFFHLPVLGVAILAVVIAIEKVGALDEQPKTALASESAGDDDDF</sequence>
<dbReference type="GO" id="GO:0009401">
    <property type="term" value="P:phosphoenolpyruvate-dependent sugar phosphotransferase system"/>
    <property type="evidence" value="ECO:0007669"/>
    <property type="project" value="UniProtKB-KW"/>
</dbReference>
<proteinExistence type="predicted"/>
<dbReference type="GO" id="GO:0005886">
    <property type="term" value="C:plasma membrane"/>
    <property type="evidence" value="ECO:0007669"/>
    <property type="project" value="UniProtKB-SubCell"/>
</dbReference>
<dbReference type="PANTHER" id="PTHR32502:SF8">
    <property type="entry name" value="N-ACETYLGALACTOSAMINE PERMEASE IIC COMPONENT 1"/>
    <property type="match status" value="1"/>
</dbReference>
<feature type="transmembrane region" description="Helical" evidence="9">
    <location>
        <begin position="205"/>
        <end position="232"/>
    </location>
</feature>
<keyword evidence="5" id="KW-0598">Phosphotransferase system</keyword>
<dbReference type="PROSITE" id="PS51106">
    <property type="entry name" value="PTS_EIIC_TYPE_4"/>
    <property type="match status" value="1"/>
</dbReference>
<dbReference type="InterPro" id="IPR050303">
    <property type="entry name" value="GatZ_KbaZ_carbometab"/>
</dbReference>
<keyword evidence="2" id="KW-0813">Transport</keyword>
<name>A0A414FY62_9ACTN</name>
<evidence type="ECO:0000256" key="1">
    <source>
        <dbReference type="ARBA" id="ARBA00004651"/>
    </source>
</evidence>
<accession>A0A414FY62</accession>